<organism evidence="1 2">
    <name type="scientific">[Actinomadura] parvosata subsp. kistnae</name>
    <dbReference type="NCBI Taxonomy" id="1909395"/>
    <lineage>
        <taxon>Bacteria</taxon>
        <taxon>Bacillati</taxon>
        <taxon>Actinomycetota</taxon>
        <taxon>Actinomycetes</taxon>
        <taxon>Streptosporangiales</taxon>
        <taxon>Streptosporangiaceae</taxon>
        <taxon>Nonomuraea</taxon>
    </lineage>
</organism>
<proteinExistence type="predicted"/>
<dbReference type="STRING" id="1909395.BKM31_30985"/>
<dbReference type="AlphaFoldDB" id="A0A1V0A502"/>
<dbReference type="Proteomes" id="UP000190797">
    <property type="component" value="Chromosome"/>
</dbReference>
<reference evidence="2" key="1">
    <citation type="journal article" date="2017" name="Med. Chem. Commun.">
        <title>Nonomuraea sp. ATCC 55076 harbours the largest actinomycete chromosome to date and the kistamicin biosynthetic gene cluster.</title>
        <authorList>
            <person name="Nazari B."/>
            <person name="Forneris C.C."/>
            <person name="Gibson M.I."/>
            <person name="Moon K."/>
            <person name="Schramma K.R."/>
            <person name="Seyedsayamdost M.R."/>
        </authorList>
    </citation>
    <scope>NUCLEOTIDE SEQUENCE [LARGE SCALE GENOMIC DNA]</scope>
    <source>
        <strain evidence="2">ATCC 55076</strain>
    </source>
</reference>
<gene>
    <name evidence="1" type="ORF">BKM31_30985</name>
</gene>
<accession>A0A1V0A502</accession>
<evidence type="ECO:0000313" key="2">
    <source>
        <dbReference type="Proteomes" id="UP000190797"/>
    </source>
</evidence>
<protein>
    <submittedName>
        <fullName evidence="1">Uncharacterized protein</fullName>
    </submittedName>
</protein>
<dbReference type="EMBL" id="CP017717">
    <property type="protein sequence ID" value="AQZ65283.1"/>
    <property type="molecule type" value="Genomic_DNA"/>
</dbReference>
<sequence>MAGLALTAAPAQAAEPQGKYWRVKTFITLEHMHPVGSGYTMMERRVSVDWATPDGRSWTAYRPLGAYPKTKQDEEAWKKDGSPTSWTYRTEGMKISLSTGPGKGWVKKQEDRPIALMLGERPVTFEELQKLPADAAGLKRRITAEVNAWIDKSAEEAKTTAPGVTKKDWLDHLDLFVAESLTQLLYQNPVPQKVRAAAYEALRTTKGVRDLGQAKDPLGRTGRKLALPDLATDKQTLKQQIVVNTGTMTLMAQYTDDAPAAGGKQVKGNDKVEAFVAGWTNDEPAVPDATYGK</sequence>
<keyword evidence="2" id="KW-1185">Reference proteome</keyword>
<name>A0A1V0A502_9ACTN</name>
<evidence type="ECO:0000313" key="1">
    <source>
        <dbReference type="EMBL" id="AQZ65283.1"/>
    </source>
</evidence>
<dbReference type="KEGG" id="noa:BKM31_30985"/>